<gene>
    <name evidence="1" type="ORF">MA16_Dca009968</name>
</gene>
<keyword evidence="2" id="KW-1185">Reference proteome</keyword>
<dbReference type="Proteomes" id="UP000233837">
    <property type="component" value="Unassembled WGS sequence"/>
</dbReference>
<evidence type="ECO:0000313" key="2">
    <source>
        <dbReference type="Proteomes" id="UP000233837"/>
    </source>
</evidence>
<name>A0A2I0WDC5_9ASPA</name>
<protein>
    <submittedName>
        <fullName evidence="1">Uncharacterized protein</fullName>
    </submittedName>
</protein>
<reference evidence="1 2" key="2">
    <citation type="journal article" date="2017" name="Nature">
        <title>The Apostasia genome and the evolution of orchids.</title>
        <authorList>
            <person name="Zhang G.Q."/>
            <person name="Liu K.W."/>
            <person name="Li Z."/>
            <person name="Lohaus R."/>
            <person name="Hsiao Y.Y."/>
            <person name="Niu S.C."/>
            <person name="Wang J.Y."/>
            <person name="Lin Y.C."/>
            <person name="Xu Q."/>
            <person name="Chen L.J."/>
            <person name="Yoshida K."/>
            <person name="Fujiwara S."/>
            <person name="Wang Z.W."/>
            <person name="Zhang Y.Q."/>
            <person name="Mitsuda N."/>
            <person name="Wang M."/>
            <person name="Liu G.H."/>
            <person name="Pecoraro L."/>
            <person name="Huang H.X."/>
            <person name="Xiao X.J."/>
            <person name="Lin M."/>
            <person name="Wu X.Y."/>
            <person name="Wu W.L."/>
            <person name="Chen Y.Y."/>
            <person name="Chang S.B."/>
            <person name="Sakamoto S."/>
            <person name="Ohme-Takagi M."/>
            <person name="Yagi M."/>
            <person name="Zeng S.J."/>
            <person name="Shen C.Y."/>
            <person name="Yeh C.M."/>
            <person name="Luo Y.B."/>
            <person name="Tsai W.C."/>
            <person name="Van de Peer Y."/>
            <person name="Liu Z.J."/>
        </authorList>
    </citation>
    <scope>NUCLEOTIDE SEQUENCE [LARGE SCALE GENOMIC DNA]</scope>
    <source>
        <tissue evidence="1">The whole plant</tissue>
    </source>
</reference>
<organism evidence="1 2">
    <name type="scientific">Dendrobium catenatum</name>
    <dbReference type="NCBI Taxonomy" id="906689"/>
    <lineage>
        <taxon>Eukaryota</taxon>
        <taxon>Viridiplantae</taxon>
        <taxon>Streptophyta</taxon>
        <taxon>Embryophyta</taxon>
        <taxon>Tracheophyta</taxon>
        <taxon>Spermatophyta</taxon>
        <taxon>Magnoliopsida</taxon>
        <taxon>Liliopsida</taxon>
        <taxon>Asparagales</taxon>
        <taxon>Orchidaceae</taxon>
        <taxon>Epidendroideae</taxon>
        <taxon>Malaxideae</taxon>
        <taxon>Dendrobiinae</taxon>
        <taxon>Dendrobium</taxon>
    </lineage>
</organism>
<reference evidence="1 2" key="1">
    <citation type="journal article" date="2016" name="Sci. Rep.">
        <title>The Dendrobium catenatum Lindl. genome sequence provides insights into polysaccharide synthase, floral development and adaptive evolution.</title>
        <authorList>
            <person name="Zhang G.Q."/>
            <person name="Xu Q."/>
            <person name="Bian C."/>
            <person name="Tsai W.C."/>
            <person name="Yeh C.M."/>
            <person name="Liu K.W."/>
            <person name="Yoshida K."/>
            <person name="Zhang L.S."/>
            <person name="Chang S.B."/>
            <person name="Chen F."/>
            <person name="Shi Y."/>
            <person name="Su Y.Y."/>
            <person name="Zhang Y.Q."/>
            <person name="Chen L.J."/>
            <person name="Yin Y."/>
            <person name="Lin M."/>
            <person name="Huang H."/>
            <person name="Deng H."/>
            <person name="Wang Z.W."/>
            <person name="Zhu S.L."/>
            <person name="Zhao X."/>
            <person name="Deng C."/>
            <person name="Niu S.C."/>
            <person name="Huang J."/>
            <person name="Wang M."/>
            <person name="Liu G.H."/>
            <person name="Yang H.J."/>
            <person name="Xiao X.J."/>
            <person name="Hsiao Y.Y."/>
            <person name="Wu W.L."/>
            <person name="Chen Y.Y."/>
            <person name="Mitsuda N."/>
            <person name="Ohme-Takagi M."/>
            <person name="Luo Y.B."/>
            <person name="Van de Peer Y."/>
            <person name="Liu Z.J."/>
        </authorList>
    </citation>
    <scope>NUCLEOTIDE SEQUENCE [LARGE SCALE GENOMIC DNA]</scope>
    <source>
        <tissue evidence="1">The whole plant</tissue>
    </source>
</reference>
<proteinExistence type="predicted"/>
<evidence type="ECO:0000313" key="1">
    <source>
        <dbReference type="EMBL" id="PKU73661.1"/>
    </source>
</evidence>
<sequence>MKRWEPSPIRAVQSTVLGSSGWHGVVRWNEGAPSHDLSQTEIGVKIEVARDAFCP</sequence>
<dbReference type="EMBL" id="KZ502732">
    <property type="protein sequence ID" value="PKU73661.1"/>
    <property type="molecule type" value="Genomic_DNA"/>
</dbReference>
<accession>A0A2I0WDC5</accession>
<dbReference type="AlphaFoldDB" id="A0A2I0WDC5"/>